<keyword evidence="2" id="KW-0378">Hydrolase</keyword>
<dbReference type="EMBL" id="HF545616">
    <property type="protein sequence ID" value="CCO04089.1"/>
    <property type="molecule type" value="Genomic_DNA"/>
</dbReference>
<evidence type="ECO:0000313" key="2">
    <source>
        <dbReference type="EMBL" id="CCO04089.1"/>
    </source>
</evidence>
<dbReference type="InterPro" id="IPR027417">
    <property type="entry name" value="P-loop_NTPase"/>
</dbReference>
<feature type="domain" description="AAA+ ATPase" evidence="1">
    <location>
        <begin position="23"/>
        <end position="288"/>
    </location>
</feature>
<evidence type="ECO:0000313" key="3">
    <source>
        <dbReference type="Proteomes" id="UP000027600"/>
    </source>
</evidence>
<dbReference type="Pfam" id="PF13304">
    <property type="entry name" value="AAA_21"/>
    <property type="match status" value="1"/>
</dbReference>
<dbReference type="GO" id="GO:0016787">
    <property type="term" value="F:hydrolase activity"/>
    <property type="evidence" value="ECO:0007669"/>
    <property type="project" value="UniProtKB-KW"/>
</dbReference>
<dbReference type="InterPro" id="IPR051396">
    <property type="entry name" value="Bact_Antivir_Def_Nuclease"/>
</dbReference>
<dbReference type="SUPFAM" id="SSF52540">
    <property type="entry name" value="P-loop containing nucleoside triphosphate hydrolases"/>
    <property type="match status" value="1"/>
</dbReference>
<accession>A0ABP1WHP7</accession>
<gene>
    <name evidence="2" type="ORF">RBI_I00359</name>
</gene>
<dbReference type="EC" id="3.6.3.-" evidence="2"/>
<dbReference type="Gene3D" id="3.40.50.300">
    <property type="entry name" value="P-loop containing nucleotide triphosphate hydrolases"/>
    <property type="match status" value="1"/>
</dbReference>
<proteinExistence type="predicted"/>
<sequence length="502" mass="57689">MNLNIRICDIRNINSLNVSLPFEKGMYALVGENGCGKSTLMLLLSLVIKPSSAKMITSKDLSPNSYVEISIGDKIDRWTPDKNNKLSTGKKVKRKDGSYYYNQDVRFNGFYEGSIFYGTRFFDYNKVTKFIGKADIHEKLIEADTFVAETLGYILHNDKKWYKKLKKIKSKRVAKEEGFIGIPYFYEIERTINNKLISQYQMSSGESMLISLIDFINNIIKRHTYDRILLLIDEVELALHPAAIDRLHIFLSDLIKNSDSEIIVYFSTHSAELIHRIAPRNIYLLENDTKTIEIINPCYPNYAIRSLYIPNGFDFLLLVEDELAKAIVDKVIRENNLASSKLICILPSGGCNQMLKLHHDMVTYNTLGVGKHIISIFDGDVKGNIAKQEEYKQLPKCFLPIPSVEKYLKSKLVDTPDKNFIKLLGDKYFNQRSLSDIIKDYLNDDRTSSSNDKDGKNFYSVICANLDRIGISESDFIKYLSNDIYEYEKPTKFVESIRKLLS</sequence>
<protein>
    <submittedName>
        <fullName evidence="2">ABC transporter ATPase component</fullName>
        <ecNumber evidence="2">3.6.3.-</ecNumber>
    </submittedName>
</protein>
<dbReference type="InterPro" id="IPR003959">
    <property type="entry name" value="ATPase_AAA_core"/>
</dbReference>
<dbReference type="InterPro" id="IPR003593">
    <property type="entry name" value="AAA+_ATPase"/>
</dbReference>
<evidence type="ECO:0000259" key="1">
    <source>
        <dbReference type="SMART" id="SM00382"/>
    </source>
</evidence>
<dbReference type="RefSeq" id="WP_038670588.1">
    <property type="nucleotide sequence ID" value="NZ_DAWBZA010000044.1"/>
</dbReference>
<dbReference type="PANTHER" id="PTHR43581">
    <property type="entry name" value="ATP/GTP PHOSPHATASE"/>
    <property type="match status" value="1"/>
</dbReference>
<dbReference type="PANTHER" id="PTHR43581:SF4">
    <property type="entry name" value="ATP_GTP PHOSPHATASE"/>
    <property type="match status" value="1"/>
</dbReference>
<reference evidence="2 3" key="1">
    <citation type="journal article" date="2014" name="Int. J. Syst. Evol. Microbiol.">
        <title>Complete genome of a new Firmicutes species belonging to the dominant human colonic microbiota ('Ruminococcus bicirculans') reveals two chromosomes and a selective capacity to utilize plant glucans.</title>
        <authorList>
            <consortium name="NISC Comparative Sequencing Program"/>
            <person name="Wegmann U."/>
            <person name="Louis P."/>
            <person name="Goesmann A."/>
            <person name="Henrissat B."/>
            <person name="Duncan S.H."/>
            <person name="Flint H.J."/>
        </authorList>
    </citation>
    <scope>NUCLEOTIDE SEQUENCE [LARGE SCALE GENOMIC DNA]</scope>
    <source>
        <strain evidence="2 3">80/3</strain>
    </source>
</reference>
<keyword evidence="3" id="KW-1185">Reference proteome</keyword>
<name>A0ABP1WHP7_9FIRM</name>
<dbReference type="Proteomes" id="UP000027600">
    <property type="component" value="Chromosome I"/>
</dbReference>
<dbReference type="SMART" id="SM00382">
    <property type="entry name" value="AAA"/>
    <property type="match status" value="1"/>
</dbReference>
<organism evidence="2 3">
    <name type="scientific">Ruminococcus bicirculans</name>
    <name type="common">ex Wegman et al. 2014</name>
    <dbReference type="NCBI Taxonomy" id="1160721"/>
    <lineage>
        <taxon>Bacteria</taxon>
        <taxon>Bacillati</taxon>
        <taxon>Bacillota</taxon>
        <taxon>Clostridia</taxon>
        <taxon>Eubacteriales</taxon>
        <taxon>Oscillospiraceae</taxon>
        <taxon>Ruminococcus</taxon>
    </lineage>
</organism>